<dbReference type="AlphaFoldDB" id="A0A0G0PTV2"/>
<dbReference type="EMBL" id="LBWB01000003">
    <property type="protein sequence ID" value="KKR01600.1"/>
    <property type="molecule type" value="Genomic_DNA"/>
</dbReference>
<evidence type="ECO:0000313" key="2">
    <source>
        <dbReference type="Proteomes" id="UP000033881"/>
    </source>
</evidence>
<dbReference type="Proteomes" id="UP000033881">
    <property type="component" value="Unassembled WGS sequence"/>
</dbReference>
<name>A0A0G0PTV2_9BACT</name>
<sequence>MKLKGVEPLNTVIKLPDGRIGTICYNWLDGCGGIWGKKHFDTEERMDNPDLPEPEFMLREKEIEGKLRGLENAECVGEEYEILL</sequence>
<comment type="caution">
    <text evidence="1">The sequence shown here is derived from an EMBL/GenBank/DDBJ whole genome shotgun (WGS) entry which is preliminary data.</text>
</comment>
<dbReference type="STRING" id="1618574.UT24_C0003G0007"/>
<reference evidence="1 2" key="1">
    <citation type="journal article" date="2015" name="Nature">
        <title>rRNA introns, odd ribosomes, and small enigmatic genomes across a large radiation of phyla.</title>
        <authorList>
            <person name="Brown C.T."/>
            <person name="Hug L.A."/>
            <person name="Thomas B.C."/>
            <person name="Sharon I."/>
            <person name="Castelle C.J."/>
            <person name="Singh A."/>
            <person name="Wilkins M.J."/>
            <person name="Williams K.H."/>
            <person name="Banfield J.F."/>
        </authorList>
    </citation>
    <scope>NUCLEOTIDE SEQUENCE [LARGE SCALE GENOMIC DNA]</scope>
</reference>
<proteinExistence type="predicted"/>
<evidence type="ECO:0000313" key="1">
    <source>
        <dbReference type="EMBL" id="KKR01600.1"/>
    </source>
</evidence>
<gene>
    <name evidence="1" type="ORF">UT24_C0003G0007</name>
</gene>
<organism evidence="1 2">
    <name type="scientific">Candidatus Woesebacteria bacterium GW2011_GWB1_39_12</name>
    <dbReference type="NCBI Taxonomy" id="1618574"/>
    <lineage>
        <taxon>Bacteria</taxon>
        <taxon>Candidatus Woeseibacteriota</taxon>
    </lineage>
</organism>
<protein>
    <submittedName>
        <fullName evidence="1">Uncharacterized protein</fullName>
    </submittedName>
</protein>
<accession>A0A0G0PTV2</accession>